<dbReference type="PANTHER" id="PTHR36115:SF10">
    <property type="entry name" value="RDD DOMAIN-CONTAINING PROTEIN"/>
    <property type="match status" value="1"/>
</dbReference>
<evidence type="ECO:0000256" key="5">
    <source>
        <dbReference type="ARBA" id="ARBA00023136"/>
    </source>
</evidence>
<evidence type="ECO:0000256" key="3">
    <source>
        <dbReference type="ARBA" id="ARBA00022692"/>
    </source>
</evidence>
<dbReference type="eggNOG" id="COG1714">
    <property type="taxonomic scope" value="Bacteria"/>
</dbReference>
<organism evidence="8 9">
    <name type="scientific">Aliiglaciecola lipolytica E3</name>
    <dbReference type="NCBI Taxonomy" id="1127673"/>
    <lineage>
        <taxon>Bacteria</taxon>
        <taxon>Pseudomonadati</taxon>
        <taxon>Pseudomonadota</taxon>
        <taxon>Gammaproteobacteria</taxon>
        <taxon>Alteromonadales</taxon>
        <taxon>Alteromonadaceae</taxon>
        <taxon>Aliiglaciecola</taxon>
    </lineage>
</organism>
<protein>
    <submittedName>
        <fullName evidence="8">RDD domain containing protein</fullName>
    </submittedName>
</protein>
<gene>
    <name evidence="8" type="ORF">GLIP_3508</name>
</gene>
<name>K6XWT0_9ALTE</name>
<evidence type="ECO:0000256" key="2">
    <source>
        <dbReference type="ARBA" id="ARBA00022475"/>
    </source>
</evidence>
<evidence type="ECO:0000313" key="9">
    <source>
        <dbReference type="Proteomes" id="UP000006334"/>
    </source>
</evidence>
<feature type="transmembrane region" description="Helical" evidence="6">
    <location>
        <begin position="67"/>
        <end position="89"/>
    </location>
</feature>
<keyword evidence="2" id="KW-1003">Cell membrane</keyword>
<proteinExistence type="predicted"/>
<reference evidence="8 9" key="1">
    <citation type="journal article" date="2017" name="Antonie Van Leeuwenhoek">
        <title>Rhizobium rhizosphaerae sp. nov., a novel species isolated from rice rhizosphere.</title>
        <authorList>
            <person name="Zhao J.J."/>
            <person name="Zhang J."/>
            <person name="Zhang R.J."/>
            <person name="Zhang C.W."/>
            <person name="Yin H.Q."/>
            <person name="Zhang X.X."/>
        </authorList>
    </citation>
    <scope>NUCLEOTIDE SEQUENCE [LARGE SCALE GENOMIC DNA]</scope>
    <source>
        <strain evidence="8 9">E3</strain>
    </source>
</reference>
<evidence type="ECO:0000313" key="8">
    <source>
        <dbReference type="EMBL" id="GAC16121.1"/>
    </source>
</evidence>
<dbReference type="GO" id="GO:0005886">
    <property type="term" value="C:plasma membrane"/>
    <property type="evidence" value="ECO:0007669"/>
    <property type="project" value="UniProtKB-SubCell"/>
</dbReference>
<dbReference type="InterPro" id="IPR010432">
    <property type="entry name" value="RDD"/>
</dbReference>
<dbReference type="PANTHER" id="PTHR36115">
    <property type="entry name" value="PROLINE-RICH ANTIGEN HOMOLOG-RELATED"/>
    <property type="match status" value="1"/>
</dbReference>
<keyword evidence="9" id="KW-1185">Reference proteome</keyword>
<keyword evidence="5 6" id="KW-0472">Membrane</keyword>
<dbReference type="Proteomes" id="UP000006334">
    <property type="component" value="Unassembled WGS sequence"/>
</dbReference>
<keyword evidence="4 6" id="KW-1133">Transmembrane helix</keyword>
<evidence type="ECO:0000256" key="6">
    <source>
        <dbReference type="SAM" id="Phobius"/>
    </source>
</evidence>
<comment type="caution">
    <text evidence="8">The sequence shown here is derived from an EMBL/GenBank/DDBJ whole genome shotgun (WGS) entry which is preliminary data.</text>
</comment>
<feature type="domain" description="RDD" evidence="7">
    <location>
        <begin position="11"/>
        <end position="150"/>
    </location>
</feature>
<dbReference type="OrthoDB" id="9793824at2"/>
<evidence type="ECO:0000259" key="7">
    <source>
        <dbReference type="Pfam" id="PF06271"/>
    </source>
</evidence>
<dbReference type="EMBL" id="BAEN01000065">
    <property type="protein sequence ID" value="GAC16121.1"/>
    <property type="molecule type" value="Genomic_DNA"/>
</dbReference>
<evidence type="ECO:0000256" key="4">
    <source>
        <dbReference type="ARBA" id="ARBA00022989"/>
    </source>
</evidence>
<dbReference type="STRING" id="1127673.GLIP_3508"/>
<feature type="transmembrane region" description="Helical" evidence="6">
    <location>
        <begin position="20"/>
        <end position="46"/>
    </location>
</feature>
<dbReference type="InterPro" id="IPR051791">
    <property type="entry name" value="Pra-immunoreactive"/>
</dbReference>
<evidence type="ECO:0000256" key="1">
    <source>
        <dbReference type="ARBA" id="ARBA00004651"/>
    </source>
</evidence>
<dbReference type="AlphaFoldDB" id="K6XWT0"/>
<dbReference type="RefSeq" id="WP_008845924.1">
    <property type="nucleotide sequence ID" value="NZ_BAEN01000065.1"/>
</dbReference>
<dbReference type="Pfam" id="PF06271">
    <property type="entry name" value="RDD"/>
    <property type="match status" value="1"/>
</dbReference>
<accession>K6XWT0</accession>
<sequence length="169" mass="19578">MTQINQNFPRAGFFKRLAAMIYDILVAVAIGMCAGLIYSVAGLLLFENGIIHNQGFTHFMDFSGQSQWFKIIGQVWVGLWILFFFLWFWRNGGQTIGMRAWRLRLFSLTDEPLSYRRALMRIVFSLAGLGTLLVLFDRKNKQSLQDRLAKTEMLVLSKDANHHRAWKTL</sequence>
<keyword evidence="3 6" id="KW-0812">Transmembrane</keyword>
<comment type="subcellular location">
    <subcellularLocation>
        <location evidence="1">Cell membrane</location>
        <topology evidence="1">Multi-pass membrane protein</topology>
    </subcellularLocation>
</comment>
<feature type="transmembrane region" description="Helical" evidence="6">
    <location>
        <begin position="118"/>
        <end position="136"/>
    </location>
</feature>